<dbReference type="AlphaFoldDB" id="A0A4C1WA60"/>
<comment type="caution">
    <text evidence="1">The sequence shown here is derived from an EMBL/GenBank/DDBJ whole genome shotgun (WGS) entry which is preliminary data.</text>
</comment>
<dbReference type="Proteomes" id="UP000299102">
    <property type="component" value="Unassembled WGS sequence"/>
</dbReference>
<proteinExistence type="predicted"/>
<protein>
    <submittedName>
        <fullName evidence="1">Uncharacterized protein</fullName>
    </submittedName>
</protein>
<sequence>MRLYPHLANNAEMLLRETLIVIVFTTRRESPRALYAPAKAADRFGRGHTRRINLSISHASKDRNCIEEVLLCDLDTNNAGKLITESRRERMRRLEGPPDPLTAASNYRARARNRTMYHDYFIGACWY</sequence>
<accession>A0A4C1WA60</accession>
<reference evidence="1 2" key="1">
    <citation type="journal article" date="2019" name="Commun. Biol.">
        <title>The bagworm genome reveals a unique fibroin gene that provides high tensile strength.</title>
        <authorList>
            <person name="Kono N."/>
            <person name="Nakamura H."/>
            <person name="Ohtoshi R."/>
            <person name="Tomita M."/>
            <person name="Numata K."/>
            <person name="Arakawa K."/>
        </authorList>
    </citation>
    <scope>NUCLEOTIDE SEQUENCE [LARGE SCALE GENOMIC DNA]</scope>
</reference>
<dbReference type="EMBL" id="BGZK01000509">
    <property type="protein sequence ID" value="GBP47750.1"/>
    <property type="molecule type" value="Genomic_DNA"/>
</dbReference>
<organism evidence="1 2">
    <name type="scientific">Eumeta variegata</name>
    <name type="common">Bagworm moth</name>
    <name type="synonym">Eumeta japonica</name>
    <dbReference type="NCBI Taxonomy" id="151549"/>
    <lineage>
        <taxon>Eukaryota</taxon>
        <taxon>Metazoa</taxon>
        <taxon>Ecdysozoa</taxon>
        <taxon>Arthropoda</taxon>
        <taxon>Hexapoda</taxon>
        <taxon>Insecta</taxon>
        <taxon>Pterygota</taxon>
        <taxon>Neoptera</taxon>
        <taxon>Endopterygota</taxon>
        <taxon>Lepidoptera</taxon>
        <taxon>Glossata</taxon>
        <taxon>Ditrysia</taxon>
        <taxon>Tineoidea</taxon>
        <taxon>Psychidae</taxon>
        <taxon>Oiketicinae</taxon>
        <taxon>Eumeta</taxon>
    </lineage>
</organism>
<name>A0A4C1WA60_EUMVA</name>
<gene>
    <name evidence="1" type="ORF">EVAR_24000_1</name>
</gene>
<evidence type="ECO:0000313" key="1">
    <source>
        <dbReference type="EMBL" id="GBP47750.1"/>
    </source>
</evidence>
<evidence type="ECO:0000313" key="2">
    <source>
        <dbReference type="Proteomes" id="UP000299102"/>
    </source>
</evidence>
<keyword evidence="2" id="KW-1185">Reference proteome</keyword>